<gene>
    <name evidence="1" type="ORF">ACFQ4O_08095</name>
</gene>
<dbReference type="EMBL" id="JBHTMX010000051">
    <property type="protein sequence ID" value="MFD1331960.1"/>
    <property type="molecule type" value="Genomic_DNA"/>
</dbReference>
<proteinExistence type="predicted"/>
<name>A0ABW3Z7R9_9HYPH</name>
<evidence type="ECO:0000313" key="1">
    <source>
        <dbReference type="EMBL" id="MFD1331960.1"/>
    </source>
</evidence>
<feature type="non-terminal residue" evidence="1">
    <location>
        <position position="62"/>
    </location>
</feature>
<dbReference type="RefSeq" id="WP_378775193.1">
    <property type="nucleotide sequence ID" value="NZ_JBHTMX010000051.1"/>
</dbReference>
<protein>
    <recommendedName>
        <fullName evidence="3">Two-component sensor histidine kinase</fullName>
    </recommendedName>
</protein>
<dbReference type="Proteomes" id="UP001597171">
    <property type="component" value="Unassembled WGS sequence"/>
</dbReference>
<comment type="caution">
    <text evidence="1">The sequence shown here is derived from an EMBL/GenBank/DDBJ whole genome shotgun (WGS) entry which is preliminary data.</text>
</comment>
<evidence type="ECO:0008006" key="3">
    <source>
        <dbReference type="Google" id="ProtNLM"/>
    </source>
</evidence>
<organism evidence="1 2">
    <name type="scientific">Methylopila musalis</name>
    <dbReference type="NCBI Taxonomy" id="1134781"/>
    <lineage>
        <taxon>Bacteria</taxon>
        <taxon>Pseudomonadati</taxon>
        <taxon>Pseudomonadota</taxon>
        <taxon>Alphaproteobacteria</taxon>
        <taxon>Hyphomicrobiales</taxon>
        <taxon>Methylopilaceae</taxon>
        <taxon>Methylopila</taxon>
    </lineage>
</organism>
<reference evidence="2" key="1">
    <citation type="journal article" date="2019" name="Int. J. Syst. Evol. Microbiol.">
        <title>The Global Catalogue of Microorganisms (GCM) 10K type strain sequencing project: providing services to taxonomists for standard genome sequencing and annotation.</title>
        <authorList>
            <consortium name="The Broad Institute Genomics Platform"/>
            <consortium name="The Broad Institute Genome Sequencing Center for Infectious Disease"/>
            <person name="Wu L."/>
            <person name="Ma J."/>
        </authorList>
    </citation>
    <scope>NUCLEOTIDE SEQUENCE [LARGE SCALE GENOMIC DNA]</scope>
    <source>
        <strain evidence="2">CCUG 61696</strain>
    </source>
</reference>
<keyword evidence="2" id="KW-1185">Reference proteome</keyword>
<accession>A0ABW3Z7R9</accession>
<evidence type="ECO:0000313" key="2">
    <source>
        <dbReference type="Proteomes" id="UP001597171"/>
    </source>
</evidence>
<sequence length="62" mass="6279">MSLPIGASRAGWRRALPVRFTGLVALLLAALAGAILAVTSLEIRSAAQERASLAAAHAALEG</sequence>